<evidence type="ECO:0000256" key="6">
    <source>
        <dbReference type="ARBA" id="ARBA00022692"/>
    </source>
</evidence>
<keyword evidence="2" id="KW-0813">Transport</keyword>
<keyword evidence="10" id="KW-0406">Ion transport</keyword>
<dbReference type="Pfam" id="PF00324">
    <property type="entry name" value="AA_permease"/>
    <property type="match status" value="2"/>
</dbReference>
<organism evidence="20 21">
    <name type="scientific">Batillaria attramentaria</name>
    <dbReference type="NCBI Taxonomy" id="370345"/>
    <lineage>
        <taxon>Eukaryota</taxon>
        <taxon>Metazoa</taxon>
        <taxon>Spiralia</taxon>
        <taxon>Lophotrochozoa</taxon>
        <taxon>Mollusca</taxon>
        <taxon>Gastropoda</taxon>
        <taxon>Caenogastropoda</taxon>
        <taxon>Sorbeoconcha</taxon>
        <taxon>Cerithioidea</taxon>
        <taxon>Batillariidae</taxon>
        <taxon>Batillaria</taxon>
    </lineage>
</organism>
<keyword evidence="7" id="KW-0769">Symport</keyword>
<name>A0ABD0LHA9_9CAEN</name>
<dbReference type="EMBL" id="JACVVK020000048">
    <property type="protein sequence ID" value="KAK7498795.1"/>
    <property type="molecule type" value="Genomic_DNA"/>
</dbReference>
<keyword evidence="12" id="KW-0325">Glycoprotein</keyword>
<feature type="region of interest" description="Disordered" evidence="16">
    <location>
        <begin position="1"/>
        <end position="52"/>
    </location>
</feature>
<evidence type="ECO:0000256" key="8">
    <source>
        <dbReference type="ARBA" id="ARBA00022958"/>
    </source>
</evidence>
<dbReference type="Proteomes" id="UP001519460">
    <property type="component" value="Unassembled WGS sequence"/>
</dbReference>
<evidence type="ECO:0000256" key="9">
    <source>
        <dbReference type="ARBA" id="ARBA00022989"/>
    </source>
</evidence>
<dbReference type="InterPro" id="IPR004842">
    <property type="entry name" value="SLC12A_fam"/>
</dbReference>
<evidence type="ECO:0000313" key="20">
    <source>
        <dbReference type="EMBL" id="KAK7498795.1"/>
    </source>
</evidence>
<evidence type="ECO:0000256" key="4">
    <source>
        <dbReference type="ARBA" id="ARBA00022538"/>
    </source>
</evidence>
<feature type="transmembrane region" description="Helical" evidence="17">
    <location>
        <begin position="521"/>
        <end position="540"/>
    </location>
</feature>
<feature type="compositionally biased region" description="Polar residues" evidence="16">
    <location>
        <begin position="1"/>
        <end position="11"/>
    </location>
</feature>
<keyword evidence="11 17" id="KW-0472">Membrane</keyword>
<feature type="transmembrane region" description="Helical" evidence="17">
    <location>
        <begin position="418"/>
        <end position="440"/>
    </location>
</feature>
<evidence type="ECO:0000256" key="1">
    <source>
        <dbReference type="ARBA" id="ARBA00004651"/>
    </source>
</evidence>
<dbReference type="AlphaFoldDB" id="A0ABD0LHA9"/>
<dbReference type="Gene3D" id="1.20.1740.10">
    <property type="entry name" value="Amino acid/polyamine transporter I"/>
    <property type="match status" value="1"/>
</dbReference>
<keyword evidence="8" id="KW-0630">Potassium</keyword>
<keyword evidence="4" id="KW-0633">Potassium transport</keyword>
<evidence type="ECO:0000256" key="15">
    <source>
        <dbReference type="ARBA" id="ARBA00047825"/>
    </source>
</evidence>
<keyword evidence="9 17" id="KW-1133">Transmembrane helix</keyword>
<keyword evidence="6 17" id="KW-0812">Transmembrane</keyword>
<accession>A0ABD0LHA9</accession>
<reference evidence="20 21" key="1">
    <citation type="journal article" date="2023" name="Sci. Data">
        <title>Genome assembly of the Korean intertidal mud-creeper Batillaria attramentaria.</title>
        <authorList>
            <person name="Patra A.K."/>
            <person name="Ho P.T."/>
            <person name="Jun S."/>
            <person name="Lee S.J."/>
            <person name="Kim Y."/>
            <person name="Won Y.J."/>
        </authorList>
    </citation>
    <scope>NUCLEOTIDE SEQUENCE [LARGE SCALE GENOMIC DNA]</scope>
    <source>
        <strain evidence="20">Wonlab-2016</strain>
    </source>
</reference>
<dbReference type="GO" id="GO:0006813">
    <property type="term" value="P:potassium ion transport"/>
    <property type="evidence" value="ECO:0007669"/>
    <property type="project" value="UniProtKB-KW"/>
</dbReference>
<evidence type="ECO:0000256" key="7">
    <source>
        <dbReference type="ARBA" id="ARBA00022847"/>
    </source>
</evidence>
<evidence type="ECO:0000259" key="18">
    <source>
        <dbReference type="Pfam" id="PF00324"/>
    </source>
</evidence>
<feature type="non-terminal residue" evidence="20">
    <location>
        <position position="1107"/>
    </location>
</feature>
<evidence type="ECO:0000313" key="21">
    <source>
        <dbReference type="Proteomes" id="UP001519460"/>
    </source>
</evidence>
<dbReference type="GO" id="GO:0015293">
    <property type="term" value="F:symporter activity"/>
    <property type="evidence" value="ECO:0007669"/>
    <property type="project" value="UniProtKB-KW"/>
</dbReference>
<evidence type="ECO:0000256" key="11">
    <source>
        <dbReference type="ARBA" id="ARBA00023136"/>
    </source>
</evidence>
<feature type="transmembrane region" description="Helical" evidence="17">
    <location>
        <begin position="257"/>
        <end position="279"/>
    </location>
</feature>
<feature type="transmembrane region" description="Helical" evidence="17">
    <location>
        <begin position="108"/>
        <end position="129"/>
    </location>
</feature>
<dbReference type="PANTHER" id="PTHR11827">
    <property type="entry name" value="SOLUTE CARRIER FAMILY 12, CATION COTRANSPORTERS"/>
    <property type="match status" value="1"/>
</dbReference>
<evidence type="ECO:0000256" key="2">
    <source>
        <dbReference type="ARBA" id="ARBA00022448"/>
    </source>
</evidence>
<evidence type="ECO:0000256" key="17">
    <source>
        <dbReference type="SAM" id="Phobius"/>
    </source>
</evidence>
<dbReference type="InterPro" id="IPR000076">
    <property type="entry name" value="KCL_cotranspt"/>
</dbReference>
<feature type="transmembrane region" description="Helical" evidence="17">
    <location>
        <begin position="546"/>
        <end position="567"/>
    </location>
</feature>
<dbReference type="PANTHER" id="PTHR11827:SF73">
    <property type="entry name" value="KAZACHOC, ISOFORM G"/>
    <property type="match status" value="1"/>
</dbReference>
<protein>
    <submittedName>
        <fullName evidence="20">Uncharacterized protein</fullName>
    </submittedName>
</protein>
<comment type="similarity">
    <text evidence="14">Belongs to the SLC12A transporter family. K/Cl co-transporter subfamily.</text>
</comment>
<dbReference type="Pfam" id="PF03522">
    <property type="entry name" value="SLC12"/>
    <property type="match status" value="1"/>
</dbReference>
<feature type="domain" description="Amino acid permease/ SLC12A" evidence="18">
    <location>
        <begin position="383"/>
        <end position="631"/>
    </location>
</feature>
<evidence type="ECO:0000256" key="12">
    <source>
        <dbReference type="ARBA" id="ARBA00023180"/>
    </source>
</evidence>
<dbReference type="PRINTS" id="PR01081">
    <property type="entry name" value="KCLTRNSPORT"/>
</dbReference>
<feature type="region of interest" description="Disordered" evidence="16">
    <location>
        <begin position="1046"/>
        <end position="1067"/>
    </location>
</feature>
<evidence type="ECO:0000256" key="3">
    <source>
        <dbReference type="ARBA" id="ARBA00022475"/>
    </source>
</evidence>
<keyword evidence="3" id="KW-1003">Cell membrane</keyword>
<evidence type="ECO:0000256" key="5">
    <source>
        <dbReference type="ARBA" id="ARBA00022553"/>
    </source>
</evidence>
<evidence type="ECO:0000259" key="19">
    <source>
        <dbReference type="Pfam" id="PF03522"/>
    </source>
</evidence>
<dbReference type="GO" id="GO:0005886">
    <property type="term" value="C:plasma membrane"/>
    <property type="evidence" value="ECO:0007669"/>
    <property type="project" value="UniProtKB-SubCell"/>
</dbReference>
<feature type="domain" description="Amino acid permease/ SLC12A" evidence="18">
    <location>
        <begin position="113"/>
        <end position="283"/>
    </location>
</feature>
<dbReference type="InterPro" id="IPR018491">
    <property type="entry name" value="SLC12_C"/>
</dbReference>
<comment type="catalytic activity">
    <reaction evidence="15">
        <text>K(+)(in) + chloride(in) = K(+)(out) + chloride(out)</text>
        <dbReference type="Rhea" id="RHEA:72427"/>
        <dbReference type="ChEBI" id="CHEBI:17996"/>
        <dbReference type="ChEBI" id="CHEBI:29103"/>
    </reaction>
</comment>
<comment type="caution">
    <text evidence="20">The sequence shown here is derived from an EMBL/GenBank/DDBJ whole genome shotgun (WGS) entry which is preliminary data.</text>
</comment>
<comment type="subcellular location">
    <subcellularLocation>
        <location evidence="1">Cell membrane</location>
        <topology evidence="1">Multi-pass membrane protein</topology>
    </subcellularLocation>
</comment>
<feature type="transmembrane region" description="Helical" evidence="17">
    <location>
        <begin position="141"/>
        <end position="167"/>
    </location>
</feature>
<evidence type="ECO:0000256" key="16">
    <source>
        <dbReference type="SAM" id="MobiDB-lite"/>
    </source>
</evidence>
<evidence type="ECO:0000256" key="10">
    <source>
        <dbReference type="ARBA" id="ARBA00023065"/>
    </source>
</evidence>
<feature type="transmembrane region" description="Helical" evidence="17">
    <location>
        <begin position="232"/>
        <end position="251"/>
    </location>
</feature>
<evidence type="ECO:0000256" key="14">
    <source>
        <dbReference type="ARBA" id="ARBA00046331"/>
    </source>
</evidence>
<dbReference type="InterPro" id="IPR004841">
    <property type="entry name" value="AA-permease/SLC12A_dom"/>
</dbReference>
<feature type="transmembrane region" description="Helical" evidence="17">
    <location>
        <begin position="579"/>
        <end position="606"/>
    </location>
</feature>
<keyword evidence="13" id="KW-0868">Chloride</keyword>
<feature type="domain" description="SLC12A transporter C-terminal" evidence="19">
    <location>
        <begin position="733"/>
        <end position="858"/>
    </location>
</feature>
<sequence length="1107" mass="122330">MSQADTVSVHSGPSADRFKVTKAAKVTEKNDDQAATPAAEAEPRHSTSVDGFSTHTRQVRFGSSPNILNTLYMEEDGSVKDKSVQRLLQTFSGEDHGEDSAPREKANLGTVLGVFFPCIQNIFGVIYFVRLYWIVGEAGAIEAFLIVFSCCCVSVLTSLSISAIATNGKVHGGGTYFMISRSLGPEFGGAVGILFYLGISVSVAMYLIGSIELLLEYIAPQLRVFEDRINNFRLWGSVLLALVACAVFLGVRFVSRFALLVLSAVLVSIASVYIGMFLANSDNSAKVCFLGDRLLASDPLMVNGSVMCSKDPSGPMYKLWCNKTSCDPFFDNNKAEMRAGVPGLTGGVFEENARSHYGQINTIIGQSEIGHEERGEIIRDIDSSFVILLAIYFPSITGFEQGTSYSGDLLDAQKSIPFGTLAAVVVTSIVYLSTVLLFGATVHGSVLRDKYGVSIGSQLIMSQLSWPSPWVILIGALMSTVGAGLQALTAAPRLLQAVAKDEVLGPLLRPFAYMSRRNEPIPAIALSTTIAEIGILIAKLDYVAPIVTMFFLLCYGFVNFACALQSFLNTPHWRPRFKFYHWTLALLGVALCLSLMFLSSVLYTFIALALAGMAYKYIEYKGAEKEWGDGMRGLSMAAAQVALLRLREDFSERSTKNWRVRERELTEIPAPPCEGVFGYTVLHAHTAKHARSQTRFSVGSRRQQYANTVDVTEKPQLLVLAKLQDSGLEITREEILAFASQLKEGKGLTIVASVIVGDYFKDHEKVKENIQKSMEKHHMKGFTYAIMSDTPSRGICHVIQSAGLGALYPNTVVVAWPTHWFNCQCRKSYETFIDTLHMTHTARKALIVLKGIEGFPLNEARLSGTIDVCLLIMLPFLLMQHKVWKQCQMRIFTVAQMSDNSVQIKKDLVEYMYNLRIPASVEVVEMEDKDISAYTIERTLMMEERNKLMAEMRLKRKDSVRIVDNIMDRAHPYSSTNLTKARAVSTATDAQIPVQPDQVKVVVDDDQPVAGPTKPKYNVHYTFSPEAATARKDVREAFNISDNANFGFSSATESDEDTPHKARKKTNMRKMHTAVRLNEMLREKSQNAELVVINMPSVPTNATSQTS</sequence>
<feature type="transmembrane region" description="Helical" evidence="17">
    <location>
        <begin position="187"/>
        <end position="211"/>
    </location>
</feature>
<keyword evidence="21" id="KW-1185">Reference proteome</keyword>
<proteinExistence type="inferred from homology"/>
<evidence type="ECO:0000256" key="13">
    <source>
        <dbReference type="ARBA" id="ARBA00023214"/>
    </source>
</evidence>
<gene>
    <name evidence="20" type="ORF">BaRGS_00009887</name>
</gene>
<keyword evidence="5" id="KW-0597">Phosphoprotein</keyword>